<accession>A0AAV4UVK2</accession>
<organism evidence="2 3">
    <name type="scientific">Caerostris extrusa</name>
    <name type="common">Bark spider</name>
    <name type="synonym">Caerostris bankana</name>
    <dbReference type="NCBI Taxonomy" id="172846"/>
    <lineage>
        <taxon>Eukaryota</taxon>
        <taxon>Metazoa</taxon>
        <taxon>Ecdysozoa</taxon>
        <taxon>Arthropoda</taxon>
        <taxon>Chelicerata</taxon>
        <taxon>Arachnida</taxon>
        <taxon>Araneae</taxon>
        <taxon>Araneomorphae</taxon>
        <taxon>Entelegynae</taxon>
        <taxon>Araneoidea</taxon>
        <taxon>Araneidae</taxon>
        <taxon>Caerostris</taxon>
    </lineage>
</organism>
<evidence type="ECO:0000313" key="2">
    <source>
        <dbReference type="EMBL" id="GIY61931.1"/>
    </source>
</evidence>
<dbReference type="InterPro" id="IPR036116">
    <property type="entry name" value="FN3_sf"/>
</dbReference>
<dbReference type="Pfam" id="PF00041">
    <property type="entry name" value="fn3"/>
    <property type="match status" value="1"/>
</dbReference>
<keyword evidence="3" id="KW-1185">Reference proteome</keyword>
<evidence type="ECO:0000259" key="1">
    <source>
        <dbReference type="PROSITE" id="PS50853"/>
    </source>
</evidence>
<dbReference type="Gene3D" id="2.60.40.10">
    <property type="entry name" value="Immunoglobulins"/>
    <property type="match status" value="1"/>
</dbReference>
<feature type="domain" description="Fibronectin type-III" evidence="1">
    <location>
        <begin position="29"/>
        <end position="120"/>
    </location>
</feature>
<gene>
    <name evidence="2" type="primary">Nphs1_0</name>
    <name evidence="2" type="ORF">CEXT_424261</name>
</gene>
<dbReference type="SUPFAM" id="SSF49265">
    <property type="entry name" value="Fibronectin type III"/>
    <property type="match status" value="1"/>
</dbReference>
<sequence>MVSTRALLAIRWVTTSSRSTLSKRSVPDPPEALESMNVSHQSALLIWVPGFDGGLTQSFQLRIQRNQENPITYIHIPMNSTSYLLSGLEQAALYETSISAKNALEKAHIPHLLPLKTKSE</sequence>
<reference evidence="2 3" key="1">
    <citation type="submission" date="2021-06" db="EMBL/GenBank/DDBJ databases">
        <title>Caerostris extrusa draft genome.</title>
        <authorList>
            <person name="Kono N."/>
            <person name="Arakawa K."/>
        </authorList>
    </citation>
    <scope>NUCLEOTIDE SEQUENCE [LARGE SCALE GENOMIC DNA]</scope>
</reference>
<dbReference type="AlphaFoldDB" id="A0AAV4UVK2"/>
<dbReference type="CDD" id="cd00063">
    <property type="entry name" value="FN3"/>
    <property type="match status" value="1"/>
</dbReference>
<dbReference type="Proteomes" id="UP001054945">
    <property type="component" value="Unassembled WGS sequence"/>
</dbReference>
<dbReference type="InterPro" id="IPR013783">
    <property type="entry name" value="Ig-like_fold"/>
</dbReference>
<dbReference type="EMBL" id="BPLR01013550">
    <property type="protein sequence ID" value="GIY61931.1"/>
    <property type="molecule type" value="Genomic_DNA"/>
</dbReference>
<evidence type="ECO:0000313" key="3">
    <source>
        <dbReference type="Proteomes" id="UP001054945"/>
    </source>
</evidence>
<dbReference type="PROSITE" id="PS50853">
    <property type="entry name" value="FN3"/>
    <property type="match status" value="1"/>
</dbReference>
<protein>
    <submittedName>
        <fullName evidence="2">Nephrin</fullName>
    </submittedName>
</protein>
<dbReference type="InterPro" id="IPR003961">
    <property type="entry name" value="FN3_dom"/>
</dbReference>
<name>A0AAV4UVK2_CAEEX</name>
<proteinExistence type="predicted"/>
<comment type="caution">
    <text evidence="2">The sequence shown here is derived from an EMBL/GenBank/DDBJ whole genome shotgun (WGS) entry which is preliminary data.</text>
</comment>